<keyword evidence="1" id="KW-0472">Membrane</keyword>
<evidence type="ECO:0000313" key="2">
    <source>
        <dbReference type="EMBL" id="KKR70989.1"/>
    </source>
</evidence>
<dbReference type="AlphaFoldDB" id="A0A0G0T1R6"/>
<feature type="transmembrane region" description="Helical" evidence="1">
    <location>
        <begin position="14"/>
        <end position="32"/>
    </location>
</feature>
<reference evidence="2 3" key="1">
    <citation type="journal article" date="2015" name="Nature">
        <title>rRNA introns, odd ribosomes, and small enigmatic genomes across a large radiation of phyla.</title>
        <authorList>
            <person name="Brown C.T."/>
            <person name="Hug L.A."/>
            <person name="Thomas B.C."/>
            <person name="Sharon I."/>
            <person name="Castelle C.J."/>
            <person name="Singh A."/>
            <person name="Wilkins M.J."/>
            <person name="Williams K.H."/>
            <person name="Banfield J.F."/>
        </authorList>
    </citation>
    <scope>NUCLEOTIDE SEQUENCE [LARGE SCALE GENOMIC DNA]</scope>
</reference>
<accession>A0A0G0T1R6</accession>
<gene>
    <name evidence="2" type="ORF">UU12_C0011G0009</name>
</gene>
<proteinExistence type="predicted"/>
<evidence type="ECO:0000313" key="3">
    <source>
        <dbReference type="Proteomes" id="UP000034562"/>
    </source>
</evidence>
<dbReference type="EMBL" id="LBZK01000011">
    <property type="protein sequence ID" value="KKR70989.1"/>
    <property type="molecule type" value="Genomic_DNA"/>
</dbReference>
<organism evidence="2 3">
    <name type="scientific">Candidatus Woesebacteria bacterium GW2011_GWA2_40_7b</name>
    <dbReference type="NCBI Taxonomy" id="1618563"/>
    <lineage>
        <taxon>Bacteria</taxon>
        <taxon>Candidatus Woeseibacteriota</taxon>
    </lineage>
</organism>
<evidence type="ECO:0000256" key="1">
    <source>
        <dbReference type="SAM" id="Phobius"/>
    </source>
</evidence>
<protein>
    <submittedName>
        <fullName evidence="2">Uncharacterized protein</fullName>
    </submittedName>
</protein>
<dbReference type="STRING" id="1618563.UU12_C0011G0009"/>
<keyword evidence="1" id="KW-1133">Transmembrane helix</keyword>
<keyword evidence="1" id="KW-0812">Transmembrane</keyword>
<sequence length="350" mass="38712">MTGLTKIAITARKIIRYTIFFIIFLTVGKVVLDLSIKTYRKAFPSPPPPPTVKFGKLTKIPLPEASAGAQLTYVLETPEGGFPTNIPAQVKVFFMPRANPNLLSLDVAKEKVRALAFTNDPIQQSDTLYKFNNPDFPSAIEINIITGSFSISYDLSIDKTPLDQKPPVPEVAASEFRGQLSNANVLPDDLTGTTTHNFFKLTNNGLTPAVSLSESDVVKVNLFRKNYDNLPSLTAKPDEANIWAIIGGSSNREQRIIAAEYHYHPVDETQFSTYPIKTPEEAFGELGSGNAYIADLGINKDGDTLKIRRIYLAYFDPDEVSDFFQPIYVFEGDNGFTAYIPAVTADYYGE</sequence>
<name>A0A0G0T1R6_9BACT</name>
<comment type="caution">
    <text evidence="2">The sequence shown here is derived from an EMBL/GenBank/DDBJ whole genome shotgun (WGS) entry which is preliminary data.</text>
</comment>
<dbReference type="Proteomes" id="UP000034562">
    <property type="component" value="Unassembled WGS sequence"/>
</dbReference>